<dbReference type="EMBL" id="SJKB01000015">
    <property type="protein sequence ID" value="TCC55315.1"/>
    <property type="molecule type" value="Genomic_DNA"/>
</dbReference>
<protein>
    <submittedName>
        <fullName evidence="2">Uncharacterized protein</fullName>
    </submittedName>
</protein>
<feature type="transmembrane region" description="Helical" evidence="1">
    <location>
        <begin position="67"/>
        <end position="85"/>
    </location>
</feature>
<gene>
    <name evidence="2" type="ORF">E0H73_35890</name>
</gene>
<sequence>MLTTVLLALVAGFFIGNGLPYFMLGSTGRTNPTPFGQSATVNVVVGWVAFVIAAISWRYAQVSGHPLPGYAAAAVGLLAVGLIHARNWHNNPWRNRTLFHRRDQS</sequence>
<evidence type="ECO:0000313" key="3">
    <source>
        <dbReference type="Proteomes" id="UP000291144"/>
    </source>
</evidence>
<feature type="transmembrane region" description="Helical" evidence="1">
    <location>
        <begin position="34"/>
        <end position="55"/>
    </location>
</feature>
<dbReference type="RefSeq" id="WP_131364046.1">
    <property type="nucleotide sequence ID" value="NZ_SJKB01000015.1"/>
</dbReference>
<dbReference type="OrthoDB" id="8084250at2"/>
<evidence type="ECO:0000313" key="2">
    <source>
        <dbReference type="EMBL" id="TCC55315.1"/>
    </source>
</evidence>
<organism evidence="2 3">
    <name type="scientific">Kribbella pittospori</name>
    <dbReference type="NCBI Taxonomy" id="722689"/>
    <lineage>
        <taxon>Bacteria</taxon>
        <taxon>Bacillati</taxon>
        <taxon>Actinomycetota</taxon>
        <taxon>Actinomycetes</taxon>
        <taxon>Propionibacteriales</taxon>
        <taxon>Kribbellaceae</taxon>
        <taxon>Kribbella</taxon>
    </lineage>
</organism>
<dbReference type="Proteomes" id="UP000291144">
    <property type="component" value="Unassembled WGS sequence"/>
</dbReference>
<reference evidence="2 3" key="1">
    <citation type="submission" date="2019-02" db="EMBL/GenBank/DDBJ databases">
        <title>Kribbella capetownensis sp. nov. and Kribbella speibonae sp. nov., isolated from soil.</title>
        <authorList>
            <person name="Curtis S.M."/>
            <person name="Norton I."/>
            <person name="Everest G.J."/>
            <person name="Meyers P.R."/>
        </authorList>
    </citation>
    <scope>NUCLEOTIDE SEQUENCE [LARGE SCALE GENOMIC DNA]</scope>
    <source>
        <strain evidence="2 3">NRRL B-24813</strain>
    </source>
</reference>
<dbReference type="AlphaFoldDB" id="A0A4R0KI65"/>
<comment type="caution">
    <text evidence="2">The sequence shown here is derived from an EMBL/GenBank/DDBJ whole genome shotgun (WGS) entry which is preliminary data.</text>
</comment>
<name>A0A4R0KI65_9ACTN</name>
<keyword evidence="3" id="KW-1185">Reference proteome</keyword>
<keyword evidence="1" id="KW-0812">Transmembrane</keyword>
<accession>A0A4R0KI65</accession>
<evidence type="ECO:0000256" key="1">
    <source>
        <dbReference type="SAM" id="Phobius"/>
    </source>
</evidence>
<keyword evidence="1" id="KW-1133">Transmembrane helix</keyword>
<keyword evidence="1" id="KW-0472">Membrane</keyword>
<proteinExistence type="predicted"/>